<accession>A0A3N4I6L5</accession>
<keyword evidence="1" id="KW-0812">Transmembrane</keyword>
<dbReference type="EMBL" id="ML119677">
    <property type="protein sequence ID" value="RPA81725.1"/>
    <property type="molecule type" value="Genomic_DNA"/>
</dbReference>
<feature type="transmembrane region" description="Helical" evidence="1">
    <location>
        <begin position="43"/>
        <end position="67"/>
    </location>
</feature>
<evidence type="ECO:0000256" key="1">
    <source>
        <dbReference type="SAM" id="Phobius"/>
    </source>
</evidence>
<protein>
    <submittedName>
        <fullName evidence="2">Uncharacterized protein</fullName>
    </submittedName>
</protein>
<keyword evidence="3" id="KW-1185">Reference proteome</keyword>
<reference evidence="2 3" key="1">
    <citation type="journal article" date="2018" name="Nat. Ecol. Evol.">
        <title>Pezizomycetes genomes reveal the molecular basis of ectomycorrhizal truffle lifestyle.</title>
        <authorList>
            <person name="Murat C."/>
            <person name="Payen T."/>
            <person name="Noel B."/>
            <person name="Kuo A."/>
            <person name="Morin E."/>
            <person name="Chen J."/>
            <person name="Kohler A."/>
            <person name="Krizsan K."/>
            <person name="Balestrini R."/>
            <person name="Da Silva C."/>
            <person name="Montanini B."/>
            <person name="Hainaut M."/>
            <person name="Levati E."/>
            <person name="Barry K.W."/>
            <person name="Belfiori B."/>
            <person name="Cichocki N."/>
            <person name="Clum A."/>
            <person name="Dockter R.B."/>
            <person name="Fauchery L."/>
            <person name="Guy J."/>
            <person name="Iotti M."/>
            <person name="Le Tacon F."/>
            <person name="Lindquist E.A."/>
            <person name="Lipzen A."/>
            <person name="Malagnac F."/>
            <person name="Mello A."/>
            <person name="Molinier V."/>
            <person name="Miyauchi S."/>
            <person name="Poulain J."/>
            <person name="Riccioni C."/>
            <person name="Rubini A."/>
            <person name="Sitrit Y."/>
            <person name="Splivallo R."/>
            <person name="Traeger S."/>
            <person name="Wang M."/>
            <person name="Zifcakova L."/>
            <person name="Wipf D."/>
            <person name="Zambonelli A."/>
            <person name="Paolocci F."/>
            <person name="Nowrousian M."/>
            <person name="Ottonello S."/>
            <person name="Baldrian P."/>
            <person name="Spatafora J.W."/>
            <person name="Henrissat B."/>
            <person name="Nagy L.G."/>
            <person name="Aury J.M."/>
            <person name="Wincker P."/>
            <person name="Grigoriev I.V."/>
            <person name="Bonfante P."/>
            <person name="Martin F.M."/>
        </authorList>
    </citation>
    <scope>NUCLEOTIDE SEQUENCE [LARGE SCALE GENOMIC DNA]</scope>
    <source>
        <strain evidence="2 3">RN42</strain>
    </source>
</reference>
<evidence type="ECO:0000313" key="3">
    <source>
        <dbReference type="Proteomes" id="UP000275078"/>
    </source>
</evidence>
<feature type="transmembrane region" description="Helical" evidence="1">
    <location>
        <begin position="6"/>
        <end position="31"/>
    </location>
</feature>
<organism evidence="2 3">
    <name type="scientific">Ascobolus immersus RN42</name>
    <dbReference type="NCBI Taxonomy" id="1160509"/>
    <lineage>
        <taxon>Eukaryota</taxon>
        <taxon>Fungi</taxon>
        <taxon>Dikarya</taxon>
        <taxon>Ascomycota</taxon>
        <taxon>Pezizomycotina</taxon>
        <taxon>Pezizomycetes</taxon>
        <taxon>Pezizales</taxon>
        <taxon>Ascobolaceae</taxon>
        <taxon>Ascobolus</taxon>
    </lineage>
</organism>
<proteinExistence type="predicted"/>
<keyword evidence="1" id="KW-1133">Transmembrane helix</keyword>
<keyword evidence="1" id="KW-0472">Membrane</keyword>
<dbReference type="AlphaFoldDB" id="A0A3N4I6L5"/>
<dbReference type="Proteomes" id="UP000275078">
    <property type="component" value="Unassembled WGS sequence"/>
</dbReference>
<gene>
    <name evidence="2" type="ORF">BJ508DRAFT_109907</name>
</gene>
<sequence>MLFTTLRSLDVFCIIVLLVSSVCMHACYLYLRWVVCRFGNVGCVLVGGCLIYSGFVALSCIAFSLYYCLSLFGLLYHWGIIYAFVSCCPVLFAGGGAGVMDSSRSVGSGRF</sequence>
<evidence type="ECO:0000313" key="2">
    <source>
        <dbReference type="EMBL" id="RPA81725.1"/>
    </source>
</evidence>
<feature type="transmembrane region" description="Helical" evidence="1">
    <location>
        <begin position="79"/>
        <end position="100"/>
    </location>
</feature>
<name>A0A3N4I6L5_ASCIM</name>